<dbReference type="PRINTS" id="PR00922">
    <property type="entry name" value="DADACBPTASE3"/>
</dbReference>
<evidence type="ECO:0000313" key="3">
    <source>
        <dbReference type="EMBL" id="AGF73453.1"/>
    </source>
</evidence>
<evidence type="ECO:0000313" key="4">
    <source>
        <dbReference type="Proteomes" id="UP000011723"/>
    </source>
</evidence>
<dbReference type="STRING" id="1121362.A605_12285"/>
<evidence type="ECO:0000256" key="1">
    <source>
        <dbReference type="ARBA" id="ARBA00006096"/>
    </source>
</evidence>
<dbReference type="GO" id="GO:0000270">
    <property type="term" value="P:peptidoglycan metabolic process"/>
    <property type="evidence" value="ECO:0007669"/>
    <property type="project" value="TreeGrafter"/>
</dbReference>
<dbReference type="HOGENOM" id="CLU_017692_0_0_11"/>
<comment type="similarity">
    <text evidence="1">Belongs to the peptidase S13 family.</text>
</comment>
<organism evidence="3 4">
    <name type="scientific">Corynebacterium halotolerans YIM 70093 = DSM 44683</name>
    <dbReference type="NCBI Taxonomy" id="1121362"/>
    <lineage>
        <taxon>Bacteria</taxon>
        <taxon>Bacillati</taxon>
        <taxon>Actinomycetota</taxon>
        <taxon>Actinomycetes</taxon>
        <taxon>Mycobacteriales</taxon>
        <taxon>Corynebacteriaceae</taxon>
        <taxon>Corynebacterium</taxon>
    </lineage>
</organism>
<sequence>MRFKKLWWGVTAGVTAVAVAAVAGVGVLTQQRYADLEHAPAYAVERPEPKIVPAGAEDGVDNAALAAELTRLAADPALGTLHGQVTDTVTGEVVWSESPDEPLLPASSTKILTAAAAMLELDPVHRLTTEVVAGDVPGSVVIRASGDVWLTEEQIDDLAEQVGQADTVFIDTSVWSGPALMEGWDAADIDGGYVAPMEPAMLHGARIGATEGDVPRSHTPALDVAQALADRVGADTVGEGSAPPGAEVLASTESEVLAERVEDMMVWSDNVMAEAIGREIAIHRGHEPSAEGATTATLEVLAEHGFDTTGVTLNDNSGLSTGNRIPPRLLDDILHTAATAEGEELRPILAALPVAGGTGTLMDRYQDMSGRGWVRAKTGTLTGTSALAGVVTADSGRVYSFGLLSNDSAILPARAALDNFASTIRES</sequence>
<dbReference type="Pfam" id="PF02113">
    <property type="entry name" value="Peptidase_S13"/>
    <property type="match status" value="2"/>
</dbReference>
<dbReference type="Gene3D" id="3.40.710.10">
    <property type="entry name" value="DD-peptidase/beta-lactamase superfamily"/>
    <property type="match status" value="2"/>
</dbReference>
<dbReference type="Proteomes" id="UP000011723">
    <property type="component" value="Chromosome"/>
</dbReference>
<dbReference type="EMBL" id="CP003697">
    <property type="protein sequence ID" value="AGF73453.1"/>
    <property type="molecule type" value="Genomic_DNA"/>
</dbReference>
<dbReference type="NCBIfam" id="TIGR00666">
    <property type="entry name" value="PBP4"/>
    <property type="match status" value="1"/>
</dbReference>
<dbReference type="PATRIC" id="fig|1121362.3.peg.2494"/>
<gene>
    <name evidence="3" type="ORF">A605_12285</name>
</gene>
<dbReference type="GO" id="GO:0006508">
    <property type="term" value="P:proteolysis"/>
    <property type="evidence" value="ECO:0007669"/>
    <property type="project" value="InterPro"/>
</dbReference>
<dbReference type="SUPFAM" id="SSF56601">
    <property type="entry name" value="beta-lactamase/transpeptidase-like"/>
    <property type="match status" value="1"/>
</dbReference>
<reference evidence="3 4" key="1">
    <citation type="journal article" date="2012" name="Stand. Genomic Sci.">
        <title>Genome sequence of the halotolerant bacterium Corynebacterium halotolerans type strain YIM 70093(T) (= DSM 44683(T)).</title>
        <authorList>
            <person name="Ruckert C."/>
            <person name="Albersmeier A."/>
            <person name="Al-Dilaimi A."/>
            <person name="Niehaus K."/>
            <person name="Szczepanowski R."/>
            <person name="Kalinowski J."/>
        </authorList>
    </citation>
    <scope>NUCLEOTIDE SEQUENCE [LARGE SCALE GENOMIC DNA]</scope>
    <source>
        <strain evidence="3">YIM 70093</strain>
    </source>
</reference>
<dbReference type="PANTHER" id="PTHR30023:SF0">
    <property type="entry name" value="PENICILLIN-SENSITIVE CARBOXYPEPTIDASE A"/>
    <property type="match status" value="1"/>
</dbReference>
<accession>M1NPZ4</accession>
<dbReference type="MEROPS" id="S13.004"/>
<keyword evidence="2" id="KW-0378">Hydrolase</keyword>
<dbReference type="RefSeq" id="WP_015401868.1">
    <property type="nucleotide sequence ID" value="NC_020302.1"/>
</dbReference>
<keyword evidence="3" id="KW-0121">Carboxypeptidase</keyword>
<keyword evidence="3" id="KW-0645">Protease</keyword>
<evidence type="ECO:0000256" key="2">
    <source>
        <dbReference type="ARBA" id="ARBA00022801"/>
    </source>
</evidence>
<dbReference type="OrthoDB" id="56883at2"/>
<proteinExistence type="inferred from homology"/>
<dbReference type="InterPro" id="IPR012338">
    <property type="entry name" value="Beta-lactam/transpept-like"/>
</dbReference>
<dbReference type="AlphaFoldDB" id="M1NPZ4"/>
<dbReference type="eggNOG" id="COG2027">
    <property type="taxonomic scope" value="Bacteria"/>
</dbReference>
<dbReference type="InterPro" id="IPR000667">
    <property type="entry name" value="Peptidase_S13"/>
</dbReference>
<dbReference type="KEGG" id="chn:A605_12285"/>
<name>M1NPZ4_9CORY</name>
<protein>
    <submittedName>
        <fullName evidence="3">D-alanyl-D-alanine carboxypeptidase</fullName>
    </submittedName>
</protein>
<dbReference type="GO" id="GO:0004185">
    <property type="term" value="F:serine-type carboxypeptidase activity"/>
    <property type="evidence" value="ECO:0007669"/>
    <property type="project" value="InterPro"/>
</dbReference>
<keyword evidence="4" id="KW-1185">Reference proteome</keyword>
<dbReference type="PANTHER" id="PTHR30023">
    <property type="entry name" value="D-ALANYL-D-ALANINE CARBOXYPEPTIDASE"/>
    <property type="match status" value="1"/>
</dbReference>